<gene>
    <name evidence="1" type="ORF">QFC24_004402</name>
</gene>
<proteinExistence type="predicted"/>
<organism evidence="1 2">
    <name type="scientific">Naganishia onofrii</name>
    <dbReference type="NCBI Taxonomy" id="1851511"/>
    <lineage>
        <taxon>Eukaryota</taxon>
        <taxon>Fungi</taxon>
        <taxon>Dikarya</taxon>
        <taxon>Basidiomycota</taxon>
        <taxon>Agaricomycotina</taxon>
        <taxon>Tremellomycetes</taxon>
        <taxon>Filobasidiales</taxon>
        <taxon>Filobasidiaceae</taxon>
        <taxon>Naganishia</taxon>
    </lineage>
</organism>
<protein>
    <submittedName>
        <fullName evidence="1">Uncharacterized protein</fullName>
    </submittedName>
</protein>
<comment type="caution">
    <text evidence="1">The sequence shown here is derived from an EMBL/GenBank/DDBJ whole genome shotgun (WGS) entry which is preliminary data.</text>
</comment>
<name>A0ACC2XEC0_9TREE</name>
<keyword evidence="2" id="KW-1185">Reference proteome</keyword>
<dbReference type="EMBL" id="JASBWV010000015">
    <property type="protein sequence ID" value="KAJ9122173.1"/>
    <property type="molecule type" value="Genomic_DNA"/>
</dbReference>
<accession>A0ACC2XEC0</accession>
<sequence>MLIEEELPEAGPSQRAEAPYADLPLLNQPFLLDDALTRTYKAQYSNIYFERLMQLRSEVARAAKRRWSHVQGSPQLLPNILKVERSKLGYIIGTIYMEMPLKPNILEDLARDHWTAPPPPRPKFYSPNDVIHLEDERGRVTLVGERLRQEIEKPGGGLVTGVVMAALGMETASGEFEVIDVCYAGLPPLAAPSGDPSNQIPEPTKASTTKGKGKTTKSETAKTTTATEAKDSAMAVDDEGEKEPKWVAMISGVSAGSAEVAEDLKTELLTEWLVGEAGGMEDQLDGARVSHLILAGNSLSQPVRNEDDRKPKRYGYDASLYTANPTETLDAFLTDVLSAGLPVQIIPGGEDPVGITLPQQPFPRAMLKNASMGAGDALKMQTNPCWFELNGKSFLGTGGQTLDDIYKYIPTDDRLSMARRTLEWRHIAPTAPDTLWCFPFADKDPFIIERRPHVYVVGNQPEFRTALPGEQTRIVLLPKFADAGIVALVNVNSAQLECRTIQIGAPEWDAKKVKVIMTQEEIEAERQRSAIVRSDLDMVNDEEGW</sequence>
<evidence type="ECO:0000313" key="1">
    <source>
        <dbReference type="EMBL" id="KAJ9122173.1"/>
    </source>
</evidence>
<reference evidence="1" key="1">
    <citation type="submission" date="2023-04" db="EMBL/GenBank/DDBJ databases">
        <title>Draft Genome sequencing of Naganishia species isolated from polar environments using Oxford Nanopore Technology.</title>
        <authorList>
            <person name="Leo P."/>
            <person name="Venkateswaran K."/>
        </authorList>
    </citation>
    <scope>NUCLEOTIDE SEQUENCE</scope>
    <source>
        <strain evidence="1">DBVPG 5303</strain>
    </source>
</reference>
<dbReference type="Proteomes" id="UP001234202">
    <property type="component" value="Unassembled WGS sequence"/>
</dbReference>
<evidence type="ECO:0000313" key="2">
    <source>
        <dbReference type="Proteomes" id="UP001234202"/>
    </source>
</evidence>